<dbReference type="SUPFAM" id="SSF47240">
    <property type="entry name" value="Ferritin-like"/>
    <property type="match status" value="1"/>
</dbReference>
<reference evidence="3 4" key="1">
    <citation type="submission" date="2019-06" db="EMBL/GenBank/DDBJ databases">
        <title>Quisquiliibacterium sp. nov., isolated from a maize field.</title>
        <authorList>
            <person name="Lin S.-Y."/>
            <person name="Tsai C.-F."/>
            <person name="Young C.-C."/>
        </authorList>
    </citation>
    <scope>NUCLEOTIDE SEQUENCE [LARGE SCALE GENOMIC DNA]</scope>
    <source>
        <strain evidence="3 4">CC-CFT501</strain>
    </source>
</reference>
<evidence type="ECO:0000313" key="3">
    <source>
        <dbReference type="EMBL" id="TXL67331.1"/>
    </source>
</evidence>
<dbReference type="Pfam" id="PF09968">
    <property type="entry name" value="DUF2202"/>
    <property type="match status" value="1"/>
</dbReference>
<dbReference type="PROSITE" id="PS51257">
    <property type="entry name" value="PROKAR_LIPOPROTEIN"/>
    <property type="match status" value="1"/>
</dbReference>
<evidence type="ECO:0000259" key="2">
    <source>
        <dbReference type="Pfam" id="PF09968"/>
    </source>
</evidence>
<gene>
    <name evidence="3" type="ORF">FHP08_06945</name>
</gene>
<evidence type="ECO:0000313" key="4">
    <source>
        <dbReference type="Proteomes" id="UP000321548"/>
    </source>
</evidence>
<dbReference type="AlphaFoldDB" id="A0A5C8P144"/>
<dbReference type="EMBL" id="VDUY01000002">
    <property type="protein sequence ID" value="TXL67331.1"/>
    <property type="molecule type" value="Genomic_DNA"/>
</dbReference>
<dbReference type="CDD" id="cd01048">
    <property type="entry name" value="Ferritin_like_AB2"/>
    <property type="match status" value="1"/>
</dbReference>
<accession>A0A5C8P144</accession>
<dbReference type="InterPro" id="IPR019243">
    <property type="entry name" value="DUF2202"/>
</dbReference>
<dbReference type="Proteomes" id="UP000321548">
    <property type="component" value="Unassembled WGS sequence"/>
</dbReference>
<feature type="chain" id="PRO_5022691872" evidence="1">
    <location>
        <begin position="25"/>
        <end position="208"/>
    </location>
</feature>
<feature type="domain" description="DUF2202" evidence="2">
    <location>
        <begin position="43"/>
        <end position="202"/>
    </location>
</feature>
<feature type="signal peptide" evidence="1">
    <location>
        <begin position="1"/>
        <end position="24"/>
    </location>
</feature>
<comment type="caution">
    <text evidence="3">The sequence shown here is derived from an EMBL/GenBank/DDBJ whole genome shotgun (WGS) entry which is preliminary data.</text>
</comment>
<dbReference type="OrthoDB" id="9801086at2"/>
<name>A0A5C8P144_9BURK</name>
<keyword evidence="4" id="KW-1185">Reference proteome</keyword>
<protein>
    <submittedName>
        <fullName evidence="3">DUF2202 domain-containing protein</fullName>
    </submittedName>
</protein>
<dbReference type="Gene3D" id="1.20.1260.10">
    <property type="match status" value="1"/>
</dbReference>
<sequence>MSAKRIARAARALCVVLLAVGVLAACSSSDDRLSFEDLSANELDSLYAMREEEKLARDVYLALYAVWRDQIFANIAGSEQTHTDAVKALIDKYNLIDPAIANPPGVFTDPKFQQLYDQLVAFGNQSRINALTVGVQIEELDIKDIASWLAVVERGDIISVYTSLSCGSRNHLRSYYPELAASGGSYVPKYITQAEFDAIVGSPMETCG</sequence>
<dbReference type="RefSeq" id="WP_147703607.1">
    <property type="nucleotide sequence ID" value="NZ_VDUY01000002.1"/>
</dbReference>
<evidence type="ECO:0000256" key="1">
    <source>
        <dbReference type="SAM" id="SignalP"/>
    </source>
</evidence>
<dbReference type="InterPro" id="IPR012347">
    <property type="entry name" value="Ferritin-like"/>
</dbReference>
<proteinExistence type="predicted"/>
<dbReference type="InterPro" id="IPR009078">
    <property type="entry name" value="Ferritin-like_SF"/>
</dbReference>
<keyword evidence="1" id="KW-0732">Signal</keyword>
<organism evidence="3 4">
    <name type="scientific">Zeimonas arvi</name>
    <dbReference type="NCBI Taxonomy" id="2498847"/>
    <lineage>
        <taxon>Bacteria</taxon>
        <taxon>Pseudomonadati</taxon>
        <taxon>Pseudomonadota</taxon>
        <taxon>Betaproteobacteria</taxon>
        <taxon>Burkholderiales</taxon>
        <taxon>Burkholderiaceae</taxon>
        <taxon>Zeimonas</taxon>
    </lineage>
</organism>